<proteinExistence type="predicted"/>
<dbReference type="Proteomes" id="UP001444661">
    <property type="component" value="Unassembled WGS sequence"/>
</dbReference>
<name>A0ABR1UB83_9PEZI</name>
<dbReference type="EMBL" id="JAQQWK010000001">
    <property type="protein sequence ID" value="KAK8056168.1"/>
    <property type="molecule type" value="Genomic_DNA"/>
</dbReference>
<gene>
    <name evidence="1" type="ORF">PG993_001395</name>
</gene>
<evidence type="ECO:0000313" key="1">
    <source>
        <dbReference type="EMBL" id="KAK8056168.1"/>
    </source>
</evidence>
<reference evidence="1 2" key="1">
    <citation type="submission" date="2023-01" db="EMBL/GenBank/DDBJ databases">
        <title>Analysis of 21 Apiospora genomes using comparative genomics revels a genus with tremendous synthesis potential of carbohydrate active enzymes and secondary metabolites.</title>
        <authorList>
            <person name="Sorensen T."/>
        </authorList>
    </citation>
    <scope>NUCLEOTIDE SEQUENCE [LARGE SCALE GENOMIC DNA]</scope>
    <source>
        <strain evidence="1 2">CBS 33761</strain>
    </source>
</reference>
<sequence length="99" mass="10153">MVTADGPVDARAASYRALIQEPSPYVLKSLGGPLVEGAGIRSGRGLLSNKSVIIRVALPASSSSSSSPVGRAQGSLGRLLNWTRADARRSSASASLRCS</sequence>
<keyword evidence="2" id="KW-1185">Reference proteome</keyword>
<protein>
    <submittedName>
        <fullName evidence="1">Uncharacterized protein</fullName>
    </submittedName>
</protein>
<organism evidence="1 2">
    <name type="scientific">Apiospora rasikravindrae</name>
    <dbReference type="NCBI Taxonomy" id="990691"/>
    <lineage>
        <taxon>Eukaryota</taxon>
        <taxon>Fungi</taxon>
        <taxon>Dikarya</taxon>
        <taxon>Ascomycota</taxon>
        <taxon>Pezizomycotina</taxon>
        <taxon>Sordariomycetes</taxon>
        <taxon>Xylariomycetidae</taxon>
        <taxon>Amphisphaeriales</taxon>
        <taxon>Apiosporaceae</taxon>
        <taxon>Apiospora</taxon>
    </lineage>
</organism>
<evidence type="ECO:0000313" key="2">
    <source>
        <dbReference type="Proteomes" id="UP001444661"/>
    </source>
</evidence>
<comment type="caution">
    <text evidence="1">The sequence shown here is derived from an EMBL/GenBank/DDBJ whole genome shotgun (WGS) entry which is preliminary data.</text>
</comment>
<accession>A0ABR1UB83</accession>